<reference evidence="2" key="1">
    <citation type="submission" date="2011-02" db="EMBL/GenBank/DDBJ databases">
        <title>The genome of the leaf-cutting ant Acromyrmex echinatior suggests key adaptations to social evolution and fungus farming.</title>
        <authorList>
            <person name="Nygaard S."/>
            <person name="Zhang G."/>
        </authorList>
    </citation>
    <scope>NUCLEOTIDE SEQUENCE</scope>
</reference>
<sequence>MGSRDSKDRRGGPTTPTGQRRRRRRRRLGTRLTKHSCGRYLVHATARTNEWGPLGTERCAQNMDHSSAYRETGIGEENSDAATRVGALPACQCTNHSPFTPFSATLV</sequence>
<protein>
    <submittedName>
        <fullName evidence="2">Uncharacterized protein</fullName>
    </submittedName>
</protein>
<evidence type="ECO:0000313" key="3">
    <source>
        <dbReference type="Proteomes" id="UP000007755"/>
    </source>
</evidence>
<feature type="region of interest" description="Disordered" evidence="1">
    <location>
        <begin position="1"/>
        <end position="30"/>
    </location>
</feature>
<keyword evidence="3" id="KW-1185">Reference proteome</keyword>
<accession>F4WVF2</accession>
<feature type="compositionally biased region" description="Basic residues" evidence="1">
    <location>
        <begin position="19"/>
        <end position="30"/>
    </location>
</feature>
<dbReference type="Proteomes" id="UP000007755">
    <property type="component" value="Unassembled WGS sequence"/>
</dbReference>
<evidence type="ECO:0000256" key="1">
    <source>
        <dbReference type="SAM" id="MobiDB-lite"/>
    </source>
</evidence>
<evidence type="ECO:0000313" key="2">
    <source>
        <dbReference type="EMBL" id="EGI61773.1"/>
    </source>
</evidence>
<proteinExistence type="predicted"/>
<dbReference type="InParanoid" id="F4WVF2"/>
<organism evidence="3">
    <name type="scientific">Acromyrmex echinatior</name>
    <name type="common">Panamanian leafcutter ant</name>
    <name type="synonym">Acromyrmex octospinosus echinatior</name>
    <dbReference type="NCBI Taxonomy" id="103372"/>
    <lineage>
        <taxon>Eukaryota</taxon>
        <taxon>Metazoa</taxon>
        <taxon>Ecdysozoa</taxon>
        <taxon>Arthropoda</taxon>
        <taxon>Hexapoda</taxon>
        <taxon>Insecta</taxon>
        <taxon>Pterygota</taxon>
        <taxon>Neoptera</taxon>
        <taxon>Endopterygota</taxon>
        <taxon>Hymenoptera</taxon>
        <taxon>Apocrita</taxon>
        <taxon>Aculeata</taxon>
        <taxon>Formicoidea</taxon>
        <taxon>Formicidae</taxon>
        <taxon>Myrmicinae</taxon>
        <taxon>Acromyrmex</taxon>
    </lineage>
</organism>
<dbReference type="AlphaFoldDB" id="F4WVF2"/>
<dbReference type="EMBL" id="GL888387">
    <property type="protein sequence ID" value="EGI61773.1"/>
    <property type="molecule type" value="Genomic_DNA"/>
</dbReference>
<feature type="compositionally biased region" description="Basic and acidic residues" evidence="1">
    <location>
        <begin position="1"/>
        <end position="11"/>
    </location>
</feature>
<name>F4WVF2_ACREC</name>
<gene>
    <name evidence="2" type="ORF">G5I_09890</name>
</gene>